<dbReference type="AlphaFoldDB" id="A0A366HKH3"/>
<evidence type="ECO:0000313" key="2">
    <source>
        <dbReference type="Proteomes" id="UP000253426"/>
    </source>
</evidence>
<dbReference type="OrthoDB" id="176305at2"/>
<keyword evidence="2" id="KW-1185">Reference proteome</keyword>
<reference evidence="1 2" key="1">
    <citation type="submission" date="2018-06" db="EMBL/GenBank/DDBJ databases">
        <title>Genomic Encyclopedia of Type Strains, Phase IV (KMG-IV): sequencing the most valuable type-strain genomes for metagenomic binning, comparative biology and taxonomic classification.</title>
        <authorList>
            <person name="Goeker M."/>
        </authorList>
    </citation>
    <scope>NUCLEOTIDE SEQUENCE [LARGE SCALE GENOMIC DNA]</scope>
    <source>
        <strain evidence="1 2">DSM 25532</strain>
    </source>
</reference>
<accession>A0A366HKH3</accession>
<organism evidence="1 2">
    <name type="scientific">Roseimicrobium gellanilyticum</name>
    <dbReference type="NCBI Taxonomy" id="748857"/>
    <lineage>
        <taxon>Bacteria</taxon>
        <taxon>Pseudomonadati</taxon>
        <taxon>Verrucomicrobiota</taxon>
        <taxon>Verrucomicrobiia</taxon>
        <taxon>Verrucomicrobiales</taxon>
        <taxon>Verrucomicrobiaceae</taxon>
        <taxon>Roseimicrobium</taxon>
    </lineage>
</organism>
<dbReference type="EMBL" id="QNRR01000006">
    <property type="protein sequence ID" value="RBP42620.1"/>
    <property type="molecule type" value="Genomic_DNA"/>
</dbReference>
<dbReference type="Gene3D" id="3.30.700.10">
    <property type="entry name" value="Glycoprotein, Type 4 Pilin"/>
    <property type="match status" value="1"/>
</dbReference>
<sequence length="505" mass="56838">MKWRRKLLLAIALLFASLGMLMLLVHVRGLRMWEDYCAQVRAAGDPVRLEDVIPASVPDAENVAMAEIFRELFQDESSARLAKNSLASVYRRSSDDELISTPTGWLVRGEDRYVREWLEFLKGLEKESSRSKPTTLEPPLSLSPNKELQLRLRQYDSLWDELSVAVRRPYCRWPLEYQEGARMKSPHNSSVIKLAPLLKARLTAHAACDDTSQYVRDLTTAFSLSRHLSNTQMSMLSTLVANTFWNTTLNTMQRTAGAVTLSDAELAMIQEHASVQALQGLLQALKKDQVLSTDTLLNINVNELASLLDGDFGSMLSGQSERLQKLQATLILSRPSGWRLGELAARHRESRTLWKQSVSHDFQYIQTGSLEAIRNRSLQLEENSRWLSYDSMFALAEIVTPRMFERAAQVQASSNAAVLWCAVERYRLRYERLPDSLETLAPEFVKKVPVDPMHGGPMRYLKTKSGGYLIYSIGPNGIDDGGQGSGSTRDLDWVWASGPGLAQND</sequence>
<protein>
    <submittedName>
        <fullName evidence="1">Uncharacterized protein</fullName>
    </submittedName>
</protein>
<dbReference type="InterPro" id="IPR045584">
    <property type="entry name" value="Pilin-like"/>
</dbReference>
<name>A0A366HKH3_9BACT</name>
<dbReference type="Proteomes" id="UP000253426">
    <property type="component" value="Unassembled WGS sequence"/>
</dbReference>
<comment type="caution">
    <text evidence="1">The sequence shown here is derived from an EMBL/GenBank/DDBJ whole genome shotgun (WGS) entry which is preliminary data.</text>
</comment>
<dbReference type="RefSeq" id="WP_113959737.1">
    <property type="nucleotide sequence ID" value="NZ_QNRR01000006.1"/>
</dbReference>
<dbReference type="SUPFAM" id="SSF54523">
    <property type="entry name" value="Pili subunits"/>
    <property type="match status" value="1"/>
</dbReference>
<evidence type="ECO:0000313" key="1">
    <source>
        <dbReference type="EMBL" id="RBP42620.1"/>
    </source>
</evidence>
<proteinExistence type="predicted"/>
<gene>
    <name evidence="1" type="ORF">DES53_106329</name>
</gene>